<proteinExistence type="predicted"/>
<dbReference type="AlphaFoldDB" id="V6DH26"/>
<sequence length="181" mass="20601">MKKLKCSLILLILNLIINNVLSMHKTLEFDSIKLEKYNKLSKQELDKKLLNILNKSNLDKNYLRKCVNLIIAGANINMQNKYGITTLMMVSMKGYLGLVKALLEYTGKEPIDLNIQDENGYTALMEAAFYGHLEIVRILLESENCKSPIDLNLKNKCGNTALDLAYINKKTDIEGLLNKYL</sequence>
<organism evidence="2 3">
    <name type="scientific">Candidatus Babela massiliensis</name>
    <dbReference type="NCBI Taxonomy" id="673862"/>
    <lineage>
        <taxon>Bacteria</taxon>
        <taxon>Candidatus Babelota</taxon>
        <taxon>Candidatus Babeliae</taxon>
        <taxon>Candidatus Babeliales</taxon>
        <taxon>Candidatus Babeliaceae</taxon>
        <taxon>Candidatus Babela</taxon>
    </lineage>
</organism>
<feature type="repeat" description="ANK" evidence="1">
    <location>
        <begin position="119"/>
        <end position="141"/>
    </location>
</feature>
<dbReference type="PANTHER" id="PTHR24168">
    <property type="entry name" value="KN MOTIF AND ANKYRIN REPEAT DOMAIN-CONTAINING"/>
    <property type="match status" value="1"/>
</dbReference>
<dbReference type="Proteomes" id="UP000018769">
    <property type="component" value="Chromosome I"/>
</dbReference>
<dbReference type="GO" id="GO:0030837">
    <property type="term" value="P:negative regulation of actin filament polymerization"/>
    <property type="evidence" value="ECO:0007669"/>
    <property type="project" value="InterPro"/>
</dbReference>
<dbReference type="SUPFAM" id="SSF48403">
    <property type="entry name" value="Ankyrin repeat"/>
    <property type="match status" value="1"/>
</dbReference>
<dbReference type="PROSITE" id="PS50297">
    <property type="entry name" value="ANK_REP_REGION"/>
    <property type="match status" value="1"/>
</dbReference>
<dbReference type="SMART" id="SM00248">
    <property type="entry name" value="ANK"/>
    <property type="match status" value="2"/>
</dbReference>
<dbReference type="STRING" id="673862.BABL1_gene_933"/>
<protein>
    <submittedName>
        <fullName evidence="2">Ankyrin repeats containing protein</fullName>
    </submittedName>
</protein>
<dbReference type="InterPro" id="IPR036770">
    <property type="entry name" value="Ankyrin_rpt-contain_sf"/>
</dbReference>
<dbReference type="GO" id="GO:0005856">
    <property type="term" value="C:cytoskeleton"/>
    <property type="evidence" value="ECO:0007669"/>
    <property type="project" value="TreeGrafter"/>
</dbReference>
<keyword evidence="3" id="KW-1185">Reference proteome</keyword>
<dbReference type="EMBL" id="HG793133">
    <property type="protein sequence ID" value="CDK30238.1"/>
    <property type="molecule type" value="Genomic_DNA"/>
</dbReference>
<dbReference type="Pfam" id="PF12796">
    <property type="entry name" value="Ank_2"/>
    <property type="match status" value="1"/>
</dbReference>
<reference evidence="2 3" key="1">
    <citation type="journal article" date="2015" name="Biol. Direct">
        <title>Babela massiliensis, a representative of a widespread bacterial phylum with unusual adaptations to parasitism in amoebae.</title>
        <authorList>
            <person name="Pagnier I."/>
            <person name="Yutin N."/>
            <person name="Croce O."/>
            <person name="Makarova K.S."/>
            <person name="Wolf Y.I."/>
            <person name="Benamar S."/>
            <person name="Raoult D."/>
            <person name="Koonin E.V."/>
            <person name="La Scola B."/>
        </authorList>
    </citation>
    <scope>NUCLEOTIDE SEQUENCE [LARGE SCALE GENOMIC DNA]</scope>
    <source>
        <strain evidence="3">BABL1</strain>
    </source>
</reference>
<evidence type="ECO:0000313" key="3">
    <source>
        <dbReference type="Proteomes" id="UP000018769"/>
    </source>
</evidence>
<dbReference type="GO" id="GO:0005737">
    <property type="term" value="C:cytoplasm"/>
    <property type="evidence" value="ECO:0007669"/>
    <property type="project" value="TreeGrafter"/>
</dbReference>
<gene>
    <name evidence="2" type="ORF">BABL1_gene_933</name>
</gene>
<dbReference type="PANTHER" id="PTHR24168:SF24">
    <property type="entry name" value="KN MOTIF AND ANKYRIN REPEAT DOMAIN-CONTAINING PROTEIN 4"/>
    <property type="match status" value="1"/>
</dbReference>
<accession>V6DH26</accession>
<name>V6DH26_9BACT</name>
<dbReference type="PROSITE" id="PS50088">
    <property type="entry name" value="ANK_REPEAT"/>
    <property type="match status" value="1"/>
</dbReference>
<dbReference type="HOGENOM" id="CLU_1486464_0_0_7"/>
<dbReference type="OrthoDB" id="5657095at2"/>
<evidence type="ECO:0000313" key="2">
    <source>
        <dbReference type="EMBL" id="CDK30238.1"/>
    </source>
</evidence>
<dbReference type="RefSeq" id="WP_023791117.1">
    <property type="nucleotide sequence ID" value="NC_023003.1"/>
</dbReference>
<dbReference type="eggNOG" id="COG0666">
    <property type="taxonomic scope" value="Bacteria"/>
</dbReference>
<keyword evidence="1" id="KW-0040">ANK repeat</keyword>
<dbReference type="InterPro" id="IPR047184">
    <property type="entry name" value="KANK1-4"/>
</dbReference>
<dbReference type="Gene3D" id="1.25.40.20">
    <property type="entry name" value="Ankyrin repeat-containing domain"/>
    <property type="match status" value="1"/>
</dbReference>
<evidence type="ECO:0000256" key="1">
    <source>
        <dbReference type="PROSITE-ProRule" id="PRU00023"/>
    </source>
</evidence>
<dbReference type="InterPro" id="IPR002110">
    <property type="entry name" value="Ankyrin_rpt"/>
</dbReference>
<dbReference type="KEGG" id="dpb:BABL1_gene_933"/>